<keyword evidence="8" id="KW-1185">Reference proteome</keyword>
<dbReference type="NCBIfam" id="TIGR01460">
    <property type="entry name" value="HAD-SF-IIA"/>
    <property type="match status" value="1"/>
</dbReference>
<dbReference type="InterPro" id="IPR006357">
    <property type="entry name" value="HAD-SF_hydro_IIA"/>
</dbReference>
<evidence type="ECO:0000256" key="1">
    <source>
        <dbReference type="ARBA" id="ARBA00001946"/>
    </source>
</evidence>
<dbReference type="PIRSF" id="PIRSF000915">
    <property type="entry name" value="PGP-type_phosphatase"/>
    <property type="match status" value="1"/>
</dbReference>
<comment type="similarity">
    <text evidence="2 6">Belongs to the HAD-like hydrolase superfamily. NagD family.</text>
</comment>
<evidence type="ECO:0000256" key="5">
    <source>
        <dbReference type="ARBA" id="ARBA00022842"/>
    </source>
</evidence>
<dbReference type="EMBL" id="WOAA01000004">
    <property type="protein sequence ID" value="MUG65921.1"/>
    <property type="molecule type" value="Genomic_DNA"/>
</dbReference>
<dbReference type="InterPro" id="IPR006354">
    <property type="entry name" value="HAD-SF_hydro_IIA_hyp1"/>
</dbReference>
<dbReference type="SFLD" id="SFLDS00003">
    <property type="entry name" value="Haloacid_Dehalogenase"/>
    <property type="match status" value="1"/>
</dbReference>
<dbReference type="CDD" id="cd07530">
    <property type="entry name" value="HAD_Pase_UmpH-like"/>
    <property type="match status" value="1"/>
</dbReference>
<evidence type="ECO:0000256" key="4">
    <source>
        <dbReference type="ARBA" id="ARBA00022801"/>
    </source>
</evidence>
<evidence type="ECO:0000313" key="7">
    <source>
        <dbReference type="EMBL" id="MUG65921.1"/>
    </source>
</evidence>
<evidence type="ECO:0000256" key="6">
    <source>
        <dbReference type="PIRNR" id="PIRNR000915"/>
    </source>
</evidence>
<dbReference type="SUPFAM" id="SSF56784">
    <property type="entry name" value="HAD-like"/>
    <property type="match status" value="1"/>
</dbReference>
<dbReference type="Proteomes" id="UP000435177">
    <property type="component" value="Unassembled WGS sequence"/>
</dbReference>
<keyword evidence="5 6" id="KW-0460">Magnesium</keyword>
<comment type="caution">
    <text evidence="7">The sequence shown here is derived from an EMBL/GenBank/DDBJ whole genome shotgun (WGS) entry which is preliminary data.</text>
</comment>
<dbReference type="InterPro" id="IPR036412">
    <property type="entry name" value="HAD-like_sf"/>
</dbReference>
<dbReference type="NCBIfam" id="TIGR01457">
    <property type="entry name" value="HAD-SF-IIA-hyp2"/>
    <property type="match status" value="1"/>
</dbReference>
<dbReference type="Pfam" id="PF13242">
    <property type="entry name" value="Hydrolase_like"/>
    <property type="match status" value="1"/>
</dbReference>
<dbReference type="InterPro" id="IPR023214">
    <property type="entry name" value="HAD_sf"/>
</dbReference>
<gene>
    <name evidence="7" type="ORF">GNP94_07845</name>
</gene>
<dbReference type="RefSeq" id="WP_155617822.1">
    <property type="nucleotide sequence ID" value="NZ_WOAA01000004.1"/>
</dbReference>
<comment type="function">
    <text evidence="6">Catalyzes the dephosphorylation of 2-6 carbon acid sugars in vitro.</text>
</comment>
<comment type="cofactor">
    <cofactor evidence="1 6">
        <name>Mg(2+)</name>
        <dbReference type="ChEBI" id="CHEBI:18420"/>
    </cofactor>
</comment>
<evidence type="ECO:0000313" key="8">
    <source>
        <dbReference type="Proteomes" id="UP000435177"/>
    </source>
</evidence>
<evidence type="ECO:0000256" key="3">
    <source>
        <dbReference type="ARBA" id="ARBA00022723"/>
    </source>
</evidence>
<dbReference type="SFLD" id="SFLDG01139">
    <property type="entry name" value="C2.A:_Pyridoxal_Phosphate_Phos"/>
    <property type="match status" value="1"/>
</dbReference>
<keyword evidence="3 6" id="KW-0479">Metal-binding</keyword>
<dbReference type="Gene3D" id="3.40.50.1000">
    <property type="entry name" value="HAD superfamily/HAD-like"/>
    <property type="match status" value="2"/>
</dbReference>
<evidence type="ECO:0000256" key="2">
    <source>
        <dbReference type="ARBA" id="ARBA00006696"/>
    </source>
</evidence>
<proteinExistence type="inferred from homology"/>
<dbReference type="GO" id="GO:0016787">
    <property type="term" value="F:hydrolase activity"/>
    <property type="evidence" value="ECO:0007669"/>
    <property type="project" value="UniProtKB-KW"/>
</dbReference>
<dbReference type="PANTHER" id="PTHR19288">
    <property type="entry name" value="4-NITROPHENYLPHOSPHATASE-RELATED"/>
    <property type="match status" value="1"/>
</dbReference>
<accession>A0ABW9T071</accession>
<keyword evidence="4 7" id="KW-0378">Hydrolase</keyword>
<reference evidence="7 8" key="1">
    <citation type="submission" date="2019-11" db="EMBL/GenBank/DDBJ databases">
        <title>Draft genome sequences of five Paenibacillus species of dairy origin.</title>
        <authorList>
            <person name="Olajide A.M."/>
            <person name="Chen S."/>
            <person name="Lapointe G."/>
        </authorList>
    </citation>
    <scope>NUCLEOTIDE SEQUENCE [LARGE SCALE GENOMIC DNA]</scope>
    <source>
        <strain evidence="7 8">3CS1</strain>
    </source>
</reference>
<dbReference type="EC" id="3.1.3.-" evidence="6"/>
<sequence length="271" mass="28518">MEQPKGILIDLDGTLYHGSIRIEGADRLIGRLKKQGIPYLFVTNNSSRTPEQVANHLQQMGIPARPEEVCTSSLAAAHYIAGEAPGAAVAMIGEQGLRHALESAGLILVEDDPQYVVQGIDRSFDYESLTRAMRWIQGGAKSVLTNPDLQLPSDTGLTPGAGSIGAAIEAASGVQPIVIGKPSSILMKFATDRLGQSPEETIVLGDNIRTDIAAGAHAGCRTVLVLTGVTTEHNMQTHIEAAGVSPDYVCRDLVEAADLLCGSSDDEPAGL</sequence>
<name>A0ABW9T071_9BACL</name>
<organism evidence="7 8">
    <name type="scientific">Paenibacillus campinasensis</name>
    <dbReference type="NCBI Taxonomy" id="66347"/>
    <lineage>
        <taxon>Bacteria</taxon>
        <taxon>Bacillati</taxon>
        <taxon>Bacillota</taxon>
        <taxon>Bacilli</taxon>
        <taxon>Bacillales</taxon>
        <taxon>Paenibacillaceae</taxon>
        <taxon>Paenibacillus</taxon>
    </lineage>
</organism>
<dbReference type="PANTHER" id="PTHR19288:SF46">
    <property type="entry name" value="HALOACID DEHALOGENASE-LIKE HYDROLASE DOMAIN-CONTAINING PROTEIN 2"/>
    <property type="match status" value="1"/>
</dbReference>
<protein>
    <recommendedName>
        <fullName evidence="6">Acid sugar phosphatase</fullName>
        <ecNumber evidence="6">3.1.3.-</ecNumber>
    </recommendedName>
</protein>
<dbReference type="Pfam" id="PF13344">
    <property type="entry name" value="Hydrolase_6"/>
    <property type="match status" value="1"/>
</dbReference>